<dbReference type="EMBL" id="KE652437">
    <property type="protein sequence ID" value="EQL01719.1"/>
    <property type="molecule type" value="Genomic_DNA"/>
</dbReference>
<name>T5AGM0_OPHSC</name>
<organism evidence="2 3">
    <name type="scientific">Ophiocordyceps sinensis (strain Co18 / CGMCC 3.14243)</name>
    <name type="common">Yarsagumba caterpillar fungus</name>
    <name type="synonym">Hirsutella sinensis</name>
    <dbReference type="NCBI Taxonomy" id="911162"/>
    <lineage>
        <taxon>Eukaryota</taxon>
        <taxon>Fungi</taxon>
        <taxon>Dikarya</taxon>
        <taxon>Ascomycota</taxon>
        <taxon>Pezizomycotina</taxon>
        <taxon>Sordariomycetes</taxon>
        <taxon>Hypocreomycetidae</taxon>
        <taxon>Hypocreales</taxon>
        <taxon>Ophiocordycipitaceae</taxon>
        <taxon>Ophiocordyceps</taxon>
    </lineage>
</organism>
<sequence length="119" mass="12438">MKLHLVAAVLVALASATPIPHGSNQGTTVDAISDALYGSGWGIKKLKDADSKRAVAEADGTTVDAISEALYKGNWRITKLKDAESKRAVAEAGGTTVDAISDALYKGNWRITKLQDVGA</sequence>
<dbReference type="HOGENOM" id="CLU_2062174_0_0_1"/>
<proteinExistence type="predicted"/>
<evidence type="ECO:0000313" key="3">
    <source>
        <dbReference type="Proteomes" id="UP000019374"/>
    </source>
</evidence>
<protein>
    <submittedName>
        <fullName evidence="2">Uncharacterized protein</fullName>
    </submittedName>
</protein>
<evidence type="ECO:0000313" key="2">
    <source>
        <dbReference type="EMBL" id="EQL01719.1"/>
    </source>
</evidence>
<evidence type="ECO:0000256" key="1">
    <source>
        <dbReference type="SAM" id="SignalP"/>
    </source>
</evidence>
<accession>T5AGM0</accession>
<keyword evidence="1" id="KW-0732">Signal</keyword>
<dbReference type="Proteomes" id="UP000019374">
    <property type="component" value="Unassembled WGS sequence"/>
</dbReference>
<feature type="chain" id="PRO_5004606058" evidence="1">
    <location>
        <begin position="17"/>
        <end position="119"/>
    </location>
</feature>
<dbReference type="AlphaFoldDB" id="T5AGM0"/>
<gene>
    <name evidence="2" type="ORF">OCS_02572</name>
</gene>
<reference evidence="2 3" key="1">
    <citation type="journal article" date="2013" name="Chin. Sci. Bull.">
        <title>Genome survey uncovers the secrets of sex and lifestyle in caterpillar fungus.</title>
        <authorList>
            <person name="Hu X."/>
            <person name="Zhang Y."/>
            <person name="Xiao G."/>
            <person name="Zheng P."/>
            <person name="Xia Y."/>
            <person name="Zhang X."/>
            <person name="St Leger R.J."/>
            <person name="Liu X."/>
            <person name="Wang C."/>
        </authorList>
    </citation>
    <scope>NUCLEOTIDE SEQUENCE [LARGE SCALE GENOMIC DNA]</scope>
    <source>
        <strain evidence="3">Co18 / CGMCC 3.14243</strain>
        <tissue evidence="2">Fruit-body</tissue>
    </source>
</reference>
<feature type="signal peptide" evidence="1">
    <location>
        <begin position="1"/>
        <end position="16"/>
    </location>
</feature>